<dbReference type="EMBL" id="CP009528">
    <property type="protein sequence ID" value="AKB54956.1"/>
    <property type="molecule type" value="Genomic_DNA"/>
</dbReference>
<dbReference type="AlphaFoldDB" id="A0A0E3LNL0"/>
<protein>
    <submittedName>
        <fullName evidence="2">Uncharacterized protein</fullName>
    </submittedName>
</protein>
<accession>A0A0E3LNL0</accession>
<keyword evidence="3" id="KW-1185">Reference proteome</keyword>
<dbReference type="PATRIC" id="fig|1434108.4.peg.2492"/>
<name>A0A0E3LNL0_METBA</name>
<dbReference type="RefSeq" id="WP_048155625.1">
    <property type="nucleotide sequence ID" value="NZ_CP009528.1"/>
</dbReference>
<gene>
    <name evidence="2" type="ORF">MSBRM_1958</name>
</gene>
<sequence>MDEDINPTDNQTTDNPTDLNINYDETVYQVLNDRYLVEWQRTTNIENKAICIIGFIGVLMVFSVSFGLEHFTDFSGNYSILKIYILCIFSLIFAFIFSLKALFIGNKRMRVLDTDYILYEYVSRNKPFLKETYQELREEIYANNTSNIIKNFCLSASVYAFVFSCLALFMFTVWYVYLKHSNELFTIYLHYANMITNILT</sequence>
<feature type="transmembrane region" description="Helical" evidence="1">
    <location>
        <begin position="80"/>
        <end position="103"/>
    </location>
</feature>
<feature type="transmembrane region" description="Helical" evidence="1">
    <location>
        <begin position="158"/>
        <end position="177"/>
    </location>
</feature>
<keyword evidence="1" id="KW-1133">Transmembrane helix</keyword>
<dbReference type="GeneID" id="24845219"/>
<dbReference type="Proteomes" id="UP000033033">
    <property type="component" value="Chromosome"/>
</dbReference>
<proteinExistence type="predicted"/>
<evidence type="ECO:0000313" key="2">
    <source>
        <dbReference type="EMBL" id="AKB54956.1"/>
    </source>
</evidence>
<feature type="transmembrane region" description="Helical" evidence="1">
    <location>
        <begin position="49"/>
        <end position="68"/>
    </location>
</feature>
<organism evidence="2 3">
    <name type="scientific">Methanosarcina barkeri MS</name>
    <dbReference type="NCBI Taxonomy" id="1434108"/>
    <lineage>
        <taxon>Archaea</taxon>
        <taxon>Methanobacteriati</taxon>
        <taxon>Methanobacteriota</taxon>
        <taxon>Stenosarchaea group</taxon>
        <taxon>Methanomicrobia</taxon>
        <taxon>Methanosarcinales</taxon>
        <taxon>Methanosarcinaceae</taxon>
        <taxon>Methanosarcina</taxon>
    </lineage>
</organism>
<dbReference type="HOGENOM" id="CLU_1363638_0_0_2"/>
<dbReference type="KEGG" id="mby:MSBRM_1958"/>
<keyword evidence="1" id="KW-0812">Transmembrane</keyword>
<keyword evidence="1" id="KW-0472">Membrane</keyword>
<evidence type="ECO:0000313" key="3">
    <source>
        <dbReference type="Proteomes" id="UP000033033"/>
    </source>
</evidence>
<reference evidence="2 3" key="1">
    <citation type="submission" date="2014-07" db="EMBL/GenBank/DDBJ databases">
        <title>Methanogenic archaea and the global carbon cycle.</title>
        <authorList>
            <person name="Henriksen J.R."/>
            <person name="Luke J."/>
            <person name="Reinhart S."/>
            <person name="Benedict M.N."/>
            <person name="Youngblut N.D."/>
            <person name="Metcalf M.E."/>
            <person name="Whitaker R.J."/>
            <person name="Metcalf W.W."/>
        </authorList>
    </citation>
    <scope>NUCLEOTIDE SEQUENCE [LARGE SCALE GENOMIC DNA]</scope>
    <source>
        <strain evidence="2 3">MS</strain>
    </source>
</reference>
<evidence type="ECO:0000256" key="1">
    <source>
        <dbReference type="SAM" id="Phobius"/>
    </source>
</evidence>